<dbReference type="SMART" id="SM00849">
    <property type="entry name" value="Lactamase_B"/>
    <property type="match status" value="1"/>
</dbReference>
<reference evidence="6 7" key="1">
    <citation type="submission" date="2018-11" db="EMBL/GenBank/DDBJ databases">
        <authorList>
            <person name="Zhou Z."/>
            <person name="Wang G."/>
        </authorList>
    </citation>
    <scope>NUCLEOTIDE SEQUENCE [LARGE SCALE GENOMIC DNA]</scope>
    <source>
        <strain evidence="6 7">KCTC42998</strain>
    </source>
</reference>
<gene>
    <name evidence="6" type="ORF">EHT87_14590</name>
</gene>
<evidence type="ECO:0000313" key="7">
    <source>
        <dbReference type="Proteomes" id="UP000274271"/>
    </source>
</evidence>
<dbReference type="EMBL" id="RQJP01000003">
    <property type="protein sequence ID" value="RRB13496.1"/>
    <property type="molecule type" value="Genomic_DNA"/>
</dbReference>
<dbReference type="InterPro" id="IPR036866">
    <property type="entry name" value="RibonucZ/Hydroxyglut_hydro"/>
</dbReference>
<evidence type="ECO:0000256" key="2">
    <source>
        <dbReference type="ARBA" id="ARBA00022723"/>
    </source>
</evidence>
<evidence type="ECO:0000256" key="3">
    <source>
        <dbReference type="ARBA" id="ARBA00022801"/>
    </source>
</evidence>
<comment type="caution">
    <text evidence="6">The sequence shown here is derived from an EMBL/GenBank/DDBJ whole genome shotgun (WGS) entry which is preliminary data.</text>
</comment>
<evidence type="ECO:0000256" key="4">
    <source>
        <dbReference type="ARBA" id="ARBA00022833"/>
    </source>
</evidence>
<evidence type="ECO:0000259" key="5">
    <source>
        <dbReference type="SMART" id="SM00849"/>
    </source>
</evidence>
<dbReference type="Proteomes" id="UP000274271">
    <property type="component" value="Unassembled WGS sequence"/>
</dbReference>
<dbReference type="RefSeq" id="WP_124907394.1">
    <property type="nucleotide sequence ID" value="NZ_RQJP01000003.1"/>
</dbReference>
<keyword evidence="4" id="KW-0862">Zinc</keyword>
<dbReference type="InterPro" id="IPR001279">
    <property type="entry name" value="Metallo-B-lactamas"/>
</dbReference>
<dbReference type="CDD" id="cd16281">
    <property type="entry name" value="metallo-hydrolase-like_MBL-fold"/>
    <property type="match status" value="1"/>
</dbReference>
<organism evidence="6 7">
    <name type="scientific">Larkinella knui</name>
    <dbReference type="NCBI Taxonomy" id="2025310"/>
    <lineage>
        <taxon>Bacteria</taxon>
        <taxon>Pseudomonadati</taxon>
        <taxon>Bacteroidota</taxon>
        <taxon>Cytophagia</taxon>
        <taxon>Cytophagales</taxon>
        <taxon>Spirosomataceae</taxon>
        <taxon>Larkinella</taxon>
    </lineage>
</organism>
<keyword evidence="3 6" id="KW-0378">Hydrolase</keyword>
<name>A0A3P1CKA8_9BACT</name>
<keyword evidence="7" id="KW-1185">Reference proteome</keyword>
<feature type="domain" description="Metallo-beta-lactamase" evidence="5">
    <location>
        <begin position="42"/>
        <end position="250"/>
    </location>
</feature>
<dbReference type="InterPro" id="IPR051013">
    <property type="entry name" value="MBL_superfamily_lactonases"/>
</dbReference>
<evidence type="ECO:0000313" key="6">
    <source>
        <dbReference type="EMBL" id="RRB13496.1"/>
    </source>
</evidence>
<dbReference type="AlphaFoldDB" id="A0A3P1CKA8"/>
<dbReference type="OrthoDB" id="9802897at2"/>
<dbReference type="SUPFAM" id="SSF56281">
    <property type="entry name" value="Metallo-hydrolase/oxidoreductase"/>
    <property type="match status" value="1"/>
</dbReference>
<dbReference type="PANTHER" id="PTHR42978">
    <property type="entry name" value="QUORUM-QUENCHING LACTONASE YTNP-RELATED-RELATED"/>
    <property type="match status" value="1"/>
</dbReference>
<dbReference type="GO" id="GO:0016787">
    <property type="term" value="F:hydrolase activity"/>
    <property type="evidence" value="ECO:0007669"/>
    <property type="project" value="UniProtKB-KW"/>
</dbReference>
<dbReference type="Pfam" id="PF00753">
    <property type="entry name" value="Lactamase_B"/>
    <property type="match status" value="1"/>
</dbReference>
<dbReference type="Gene3D" id="3.60.15.10">
    <property type="entry name" value="Ribonuclease Z/Hydroxyacylglutathione hydrolase-like"/>
    <property type="match status" value="1"/>
</dbReference>
<protein>
    <submittedName>
        <fullName evidence="6">MBL fold metallo-hydrolase</fullName>
    </submittedName>
</protein>
<sequence length="278" mass="31258">MTVQTIDTGFFKLDGGAMFGVVPKTLWSKQNPADERNLCTWAMRCLLVEEGNQLLLVDTGLGDKQDARFFSHYEPHGDASLVTSIQQAGYSENDITDVLLTHLHFDHVGGAVCRASERFVPTFASATYWSHSEHWQWATNPNPREKASFLKENIEPLQQSGQLQFLDKTDFPFPGIELLQVDGHTEKMTLPILRVGDRTVAYVADLIPSSAHIPLPWIMSYDVRPLLTMEEKTRVLQQAAVENWILVFEHDPVVEAATVEMTEKGIRIRDKGPLAALL</sequence>
<proteinExistence type="inferred from homology"/>
<comment type="similarity">
    <text evidence="1">Belongs to the metallo-beta-lactamase superfamily.</text>
</comment>
<evidence type="ECO:0000256" key="1">
    <source>
        <dbReference type="ARBA" id="ARBA00007749"/>
    </source>
</evidence>
<accession>A0A3P1CKA8</accession>
<dbReference type="PANTHER" id="PTHR42978:SF6">
    <property type="entry name" value="QUORUM-QUENCHING LACTONASE YTNP-RELATED"/>
    <property type="match status" value="1"/>
</dbReference>
<keyword evidence="2" id="KW-0479">Metal-binding</keyword>
<dbReference type="GO" id="GO:0046872">
    <property type="term" value="F:metal ion binding"/>
    <property type="evidence" value="ECO:0007669"/>
    <property type="project" value="UniProtKB-KW"/>
</dbReference>